<sequence length="400" mass="43845">MSVKELPVREAFARMPPDVAETLRPYLPLISEDVVAEIQHEVPEYARPDDATYMANLRTGVEQALSLFLDRIGRPAAGAAEVTETYEAIGRGEAYEGRTLDAFQSALRLGARVAVRRFNEVADISALPDYAPAVLVEAVFVHLDQIAAAATAGYAEAQLHAAGELQRRRDRLVEMVTSQPPAPEEAVVDLAHAARWPVPATLAVIVVDRPPEGPAPRPLLPPEFLTRFDAWPGRIVVPDPEGPGRARDIEQALRGHRAALGPTVPLTDGGRSLRWATAALGLARRGILPDEKVVRCADHLSVLLLFQDESMADALGDELLAPLRQIRSPHRERLAETLLCWLQCGRNASEVAAVLGIHPQTARYRLRQLDELFGALLQDADARFELELVLRVRQLRLPAA</sequence>
<dbReference type="PANTHER" id="PTHR33744">
    <property type="entry name" value="CARBOHYDRATE DIACID REGULATOR"/>
    <property type="match status" value="1"/>
</dbReference>
<gene>
    <name evidence="3" type="ORF">G5C51_06580</name>
</gene>
<dbReference type="PANTHER" id="PTHR33744:SF1">
    <property type="entry name" value="DNA-BINDING TRANSCRIPTIONAL ACTIVATOR ADER"/>
    <property type="match status" value="1"/>
</dbReference>
<dbReference type="AlphaFoldDB" id="A0A6G4TX41"/>
<dbReference type="Proteomes" id="UP000481583">
    <property type="component" value="Unassembled WGS sequence"/>
</dbReference>
<dbReference type="InterPro" id="IPR025736">
    <property type="entry name" value="PucR_C-HTH_dom"/>
</dbReference>
<reference evidence="3 4" key="1">
    <citation type="submission" date="2020-02" db="EMBL/GenBank/DDBJ databases">
        <title>Whole-genome analyses of novel actinobacteria.</title>
        <authorList>
            <person name="Sahin N."/>
        </authorList>
    </citation>
    <scope>NUCLEOTIDE SEQUENCE [LARGE SCALE GENOMIC DNA]</scope>
    <source>
        <strain evidence="3 4">A7024</strain>
    </source>
</reference>
<dbReference type="InterPro" id="IPR058663">
    <property type="entry name" value="PucR-like_N"/>
</dbReference>
<dbReference type="EMBL" id="JAAKZV010000017">
    <property type="protein sequence ID" value="NGN63571.1"/>
    <property type="molecule type" value="Genomic_DNA"/>
</dbReference>
<dbReference type="InterPro" id="IPR051448">
    <property type="entry name" value="CdaR-like_regulators"/>
</dbReference>
<evidence type="ECO:0000259" key="2">
    <source>
        <dbReference type="Pfam" id="PF25906"/>
    </source>
</evidence>
<proteinExistence type="predicted"/>
<dbReference type="Gene3D" id="1.10.10.2840">
    <property type="entry name" value="PucR C-terminal helix-turn-helix domain"/>
    <property type="match status" value="1"/>
</dbReference>
<dbReference type="Pfam" id="PF25906">
    <property type="entry name" value="PucR-like_N"/>
    <property type="match status" value="1"/>
</dbReference>
<dbReference type="RefSeq" id="WP_165233206.1">
    <property type="nucleotide sequence ID" value="NZ_JAAKZV010000017.1"/>
</dbReference>
<organism evidence="3 4">
    <name type="scientific">Streptomyces coryli</name>
    <dbReference type="NCBI Taxonomy" id="1128680"/>
    <lineage>
        <taxon>Bacteria</taxon>
        <taxon>Bacillati</taxon>
        <taxon>Actinomycetota</taxon>
        <taxon>Actinomycetes</taxon>
        <taxon>Kitasatosporales</taxon>
        <taxon>Streptomycetaceae</taxon>
        <taxon>Streptomyces</taxon>
    </lineage>
</organism>
<name>A0A6G4TX41_9ACTN</name>
<comment type="caution">
    <text evidence="3">The sequence shown here is derived from an EMBL/GenBank/DDBJ whole genome shotgun (WGS) entry which is preliminary data.</text>
</comment>
<dbReference type="InterPro" id="IPR042070">
    <property type="entry name" value="PucR_C-HTH_sf"/>
</dbReference>
<feature type="domain" description="PucR C-terminal helix-turn-helix" evidence="1">
    <location>
        <begin position="334"/>
        <end position="392"/>
    </location>
</feature>
<evidence type="ECO:0000259" key="1">
    <source>
        <dbReference type="Pfam" id="PF13556"/>
    </source>
</evidence>
<accession>A0A6G4TX41</accession>
<feature type="domain" description="PucR-like N-terminal" evidence="2">
    <location>
        <begin position="12"/>
        <end position="176"/>
    </location>
</feature>
<keyword evidence="4" id="KW-1185">Reference proteome</keyword>
<evidence type="ECO:0000313" key="4">
    <source>
        <dbReference type="Proteomes" id="UP000481583"/>
    </source>
</evidence>
<protein>
    <submittedName>
        <fullName evidence="3">PucR family transcriptional regulator</fullName>
    </submittedName>
</protein>
<dbReference type="Pfam" id="PF13556">
    <property type="entry name" value="HTH_30"/>
    <property type="match status" value="1"/>
</dbReference>
<evidence type="ECO:0000313" key="3">
    <source>
        <dbReference type="EMBL" id="NGN63571.1"/>
    </source>
</evidence>